<organism evidence="1 2">
    <name type="scientific">Vitis vinifera</name>
    <name type="common">Grape</name>
    <dbReference type="NCBI Taxonomy" id="29760"/>
    <lineage>
        <taxon>Eukaryota</taxon>
        <taxon>Viridiplantae</taxon>
        <taxon>Streptophyta</taxon>
        <taxon>Embryophyta</taxon>
        <taxon>Tracheophyta</taxon>
        <taxon>Spermatophyta</taxon>
        <taxon>Magnoliopsida</taxon>
        <taxon>eudicotyledons</taxon>
        <taxon>Gunneridae</taxon>
        <taxon>Pentapetalae</taxon>
        <taxon>rosids</taxon>
        <taxon>Vitales</taxon>
        <taxon>Vitaceae</taxon>
        <taxon>Viteae</taxon>
        <taxon>Vitis</taxon>
    </lineage>
</organism>
<dbReference type="Proteomes" id="UP000288805">
    <property type="component" value="Unassembled WGS sequence"/>
</dbReference>
<dbReference type="AlphaFoldDB" id="A0A438D1J0"/>
<gene>
    <name evidence="1" type="ORF">CK203_116619</name>
</gene>
<proteinExistence type="predicted"/>
<sequence>MWDVPEKDTNIEIDEEVCGGSYEEAYQDNESHELNWFVEQDNGFEFQRSDHLNIDPEVVNDNVFILENMNDNDDNFICDDIEEEDETLDDYANENEMWLSSDSESKSD</sequence>
<reference evidence="1 2" key="1">
    <citation type="journal article" date="2018" name="PLoS Genet.">
        <title>Population sequencing reveals clonal diversity and ancestral inbreeding in the grapevine cultivar Chardonnay.</title>
        <authorList>
            <person name="Roach M.J."/>
            <person name="Johnson D.L."/>
            <person name="Bohlmann J."/>
            <person name="van Vuuren H.J."/>
            <person name="Jones S.J."/>
            <person name="Pretorius I.S."/>
            <person name="Schmidt S.A."/>
            <person name="Borneman A.R."/>
        </authorList>
    </citation>
    <scope>NUCLEOTIDE SEQUENCE [LARGE SCALE GENOMIC DNA]</scope>
    <source>
        <strain evidence="2">cv. Chardonnay</strain>
        <tissue evidence="1">Leaf</tissue>
    </source>
</reference>
<protein>
    <submittedName>
        <fullName evidence="1">Uncharacterized protein</fullName>
    </submittedName>
</protein>
<accession>A0A438D1J0</accession>
<name>A0A438D1J0_VITVI</name>
<dbReference type="EMBL" id="QGNW01001849">
    <property type="protein sequence ID" value="RVW29326.1"/>
    <property type="molecule type" value="Genomic_DNA"/>
</dbReference>
<evidence type="ECO:0000313" key="2">
    <source>
        <dbReference type="Proteomes" id="UP000288805"/>
    </source>
</evidence>
<comment type="caution">
    <text evidence="1">The sequence shown here is derived from an EMBL/GenBank/DDBJ whole genome shotgun (WGS) entry which is preliminary data.</text>
</comment>
<evidence type="ECO:0000313" key="1">
    <source>
        <dbReference type="EMBL" id="RVW29326.1"/>
    </source>
</evidence>